<dbReference type="Gene3D" id="3.40.50.720">
    <property type="entry name" value="NAD(P)-binding Rossmann-like Domain"/>
    <property type="match status" value="1"/>
</dbReference>
<dbReference type="Proteomes" id="UP000642920">
    <property type="component" value="Unassembled WGS sequence"/>
</dbReference>
<accession>A0A937A866</accession>
<dbReference type="InterPro" id="IPR036291">
    <property type="entry name" value="NAD(P)-bd_dom_sf"/>
</dbReference>
<organism evidence="2 3">
    <name type="scientific">Marivirga atlantica</name>
    <dbReference type="NCBI Taxonomy" id="1548457"/>
    <lineage>
        <taxon>Bacteria</taxon>
        <taxon>Pseudomonadati</taxon>
        <taxon>Bacteroidota</taxon>
        <taxon>Cytophagia</taxon>
        <taxon>Cytophagales</taxon>
        <taxon>Marivirgaceae</taxon>
        <taxon>Marivirga</taxon>
    </lineage>
</organism>
<dbReference type="AlphaFoldDB" id="A0A937A866"/>
<keyword evidence="3" id="KW-1185">Reference proteome</keyword>
<dbReference type="PANTHER" id="PTHR47129:SF1">
    <property type="entry name" value="NMRA-LIKE DOMAIN-CONTAINING PROTEIN"/>
    <property type="match status" value="1"/>
</dbReference>
<evidence type="ECO:0000313" key="2">
    <source>
        <dbReference type="EMBL" id="MBL0763980.1"/>
    </source>
</evidence>
<protein>
    <submittedName>
        <fullName evidence="2">NAD(P)H-binding protein</fullName>
    </submittedName>
</protein>
<dbReference type="InterPro" id="IPR052718">
    <property type="entry name" value="NmrA-type_oxidoreductase"/>
</dbReference>
<dbReference type="Pfam" id="PF13460">
    <property type="entry name" value="NAD_binding_10"/>
    <property type="match status" value="1"/>
</dbReference>
<dbReference type="InterPro" id="IPR016040">
    <property type="entry name" value="NAD(P)-bd_dom"/>
</dbReference>
<reference evidence="2" key="1">
    <citation type="submission" date="2021-01" db="EMBL/GenBank/DDBJ databases">
        <title>Marivirga sp. nov., isolated from intertidal surface sediments.</title>
        <authorList>
            <person name="Zhang M."/>
        </authorList>
    </citation>
    <scope>NUCLEOTIDE SEQUENCE</scope>
    <source>
        <strain evidence="2">SM1354</strain>
    </source>
</reference>
<dbReference type="RefSeq" id="WP_201917127.1">
    <property type="nucleotide sequence ID" value="NZ_JAERQG010000001.1"/>
</dbReference>
<gene>
    <name evidence="2" type="ORF">JKP34_01875</name>
</gene>
<comment type="caution">
    <text evidence="2">The sequence shown here is derived from an EMBL/GenBank/DDBJ whole genome shotgun (WGS) entry which is preliminary data.</text>
</comment>
<name>A0A937A866_9BACT</name>
<dbReference type="PANTHER" id="PTHR47129">
    <property type="entry name" value="QUINONE OXIDOREDUCTASE 2"/>
    <property type="match status" value="1"/>
</dbReference>
<proteinExistence type="predicted"/>
<dbReference type="SUPFAM" id="SSF51735">
    <property type="entry name" value="NAD(P)-binding Rossmann-fold domains"/>
    <property type="match status" value="1"/>
</dbReference>
<sequence length="271" mass="29750">MTIGILSAESKLANKLINTLATQDALEIIAITDEVKDDAKKLEAAFTDIDTLAFIPDYDQLDAKLVQHMAVIDAAKKAGVKKVVYVSMIGEENKTAIAPVVAIHRKTEELLAQSGLAYVILRSGLYIGAELDYIPEYRKIAKIENCAGTGLCSYTSRTEVAEALLHTITKSDFDGQTLNVAGEGITQTQLADFINDVYGLDLAFENISVEKYSHLRAEALGEKFGRLLAGIHESIKVGDFNVTSDFEKITGHPHKNVLQLITEYKYENSEH</sequence>
<dbReference type="EMBL" id="JAERQG010000001">
    <property type="protein sequence ID" value="MBL0763980.1"/>
    <property type="molecule type" value="Genomic_DNA"/>
</dbReference>
<evidence type="ECO:0000313" key="3">
    <source>
        <dbReference type="Proteomes" id="UP000642920"/>
    </source>
</evidence>
<evidence type="ECO:0000259" key="1">
    <source>
        <dbReference type="Pfam" id="PF13460"/>
    </source>
</evidence>
<dbReference type="Gene3D" id="3.90.25.10">
    <property type="entry name" value="UDP-galactose 4-epimerase, domain 1"/>
    <property type="match status" value="1"/>
</dbReference>
<feature type="domain" description="NAD(P)-binding" evidence="1">
    <location>
        <begin position="34"/>
        <end position="169"/>
    </location>
</feature>